<evidence type="ECO:0000313" key="1">
    <source>
        <dbReference type="EMBL" id="SAL86271.1"/>
    </source>
</evidence>
<protein>
    <submittedName>
        <fullName evidence="1">Uncharacterized protein</fullName>
    </submittedName>
</protein>
<keyword evidence="2" id="KW-1185">Reference proteome</keyword>
<reference evidence="1" key="1">
    <citation type="submission" date="2016-01" db="EMBL/GenBank/DDBJ databases">
        <authorList>
            <person name="Peeters C."/>
        </authorList>
    </citation>
    <scope>NUCLEOTIDE SEQUENCE [LARGE SCALE GENOMIC DNA]</scope>
    <source>
        <strain evidence="1">LMG 22937</strain>
    </source>
</reference>
<gene>
    <name evidence="1" type="ORF">AWB67_07155</name>
</gene>
<name>A0A158L0U2_9BURK</name>
<evidence type="ECO:0000313" key="2">
    <source>
        <dbReference type="Proteomes" id="UP000054925"/>
    </source>
</evidence>
<sequence length="39" mass="4273">MLDRGARAKREREAFAMQESYKQTGILSLGRTDGEAASA</sequence>
<dbReference type="AlphaFoldDB" id="A0A158L0U2"/>
<dbReference type="EMBL" id="FCOL02000228">
    <property type="protein sequence ID" value="SAL86271.1"/>
    <property type="molecule type" value="Genomic_DNA"/>
</dbReference>
<accession>A0A158L0U2</accession>
<dbReference type="Proteomes" id="UP000054925">
    <property type="component" value="Unassembled WGS sequence"/>
</dbReference>
<comment type="caution">
    <text evidence="1">The sequence shown here is derived from an EMBL/GenBank/DDBJ whole genome shotgun (WGS) entry which is preliminary data.</text>
</comment>
<proteinExistence type="predicted"/>
<organism evidence="1 2">
    <name type="scientific">Caballeronia terrestris</name>
    <dbReference type="NCBI Taxonomy" id="1226301"/>
    <lineage>
        <taxon>Bacteria</taxon>
        <taxon>Pseudomonadati</taxon>
        <taxon>Pseudomonadota</taxon>
        <taxon>Betaproteobacteria</taxon>
        <taxon>Burkholderiales</taxon>
        <taxon>Burkholderiaceae</taxon>
        <taxon>Caballeronia</taxon>
    </lineage>
</organism>